<dbReference type="AlphaFoldDB" id="A0A0D2HXH9"/>
<comment type="function">
    <text evidence="7">Endonuclease IV plays a role in DNA repair. It cleaves phosphodiester bonds at apurinic or apyrimidinic (AP) sites, generating a 3'-hydroxyl group and a 5'-terminal sugar phosphate.</text>
</comment>
<keyword evidence="7 9" id="KW-0255">Endonuclease</keyword>
<dbReference type="CDD" id="cd00019">
    <property type="entry name" value="AP2Ec"/>
    <property type="match status" value="1"/>
</dbReference>
<reference evidence="9 10" key="1">
    <citation type="submission" date="2013-11" db="EMBL/GenBank/DDBJ databases">
        <title>Metagenomic analysis of a methanogenic consortium involved in long chain n-alkane degradation.</title>
        <authorList>
            <person name="Davidova I.A."/>
            <person name="Callaghan A.V."/>
            <person name="Wawrik B."/>
            <person name="Pruitt S."/>
            <person name="Marks C."/>
            <person name="Duncan K.E."/>
            <person name="Suflita J.M."/>
        </authorList>
    </citation>
    <scope>NUCLEOTIDE SEQUENCE [LARGE SCALE GENOMIC DNA]</scope>
    <source>
        <strain evidence="9 10">SPR</strain>
    </source>
</reference>
<keyword evidence="4 7" id="KW-0378">Hydrolase</keyword>
<comment type="catalytic activity">
    <reaction evidence="7">
        <text>Endonucleolytic cleavage to 5'-phosphooligonucleotide end-products.</text>
        <dbReference type="EC" id="3.1.21.2"/>
    </reaction>
</comment>
<dbReference type="NCBIfam" id="TIGR00587">
    <property type="entry name" value="nfo"/>
    <property type="match status" value="1"/>
</dbReference>
<feature type="binding site" evidence="7">
    <location>
        <position position="143"/>
    </location>
    <ligand>
        <name>Zn(2+)</name>
        <dbReference type="ChEBI" id="CHEBI:29105"/>
        <label>2</label>
    </ligand>
</feature>
<dbReference type="EMBL" id="AZAC01000005">
    <property type="protein sequence ID" value="KIX15003.1"/>
    <property type="molecule type" value="Genomic_DNA"/>
</dbReference>
<evidence type="ECO:0000256" key="6">
    <source>
        <dbReference type="ARBA" id="ARBA00023204"/>
    </source>
</evidence>
<dbReference type="FunCoup" id="A0A0D2HXH9">
    <property type="interactions" value="306"/>
</dbReference>
<feature type="binding site" evidence="7">
    <location>
        <position position="174"/>
    </location>
    <ligand>
        <name>Zn(2+)</name>
        <dbReference type="ChEBI" id="CHEBI:29105"/>
        <label>2</label>
    </ligand>
</feature>
<dbReference type="PROSITE" id="PS00729">
    <property type="entry name" value="AP_NUCLEASE_F2_1"/>
    <property type="match status" value="1"/>
</dbReference>
<keyword evidence="3 7" id="KW-0227">DNA damage</keyword>
<dbReference type="Proteomes" id="UP000032233">
    <property type="component" value="Unassembled WGS sequence"/>
</dbReference>
<dbReference type="PROSITE" id="PS00731">
    <property type="entry name" value="AP_NUCLEASE_F2_3"/>
    <property type="match status" value="1"/>
</dbReference>
<keyword evidence="10" id="KW-1185">Reference proteome</keyword>
<name>A0A0D2HXH9_9BACT</name>
<accession>A0A0D2HXH9</accession>
<keyword evidence="6 7" id="KW-0234">DNA repair</keyword>
<dbReference type="HAMAP" id="MF_00152">
    <property type="entry name" value="Nfo"/>
    <property type="match status" value="1"/>
</dbReference>
<dbReference type="InterPro" id="IPR013022">
    <property type="entry name" value="Xyl_isomerase-like_TIM-brl"/>
</dbReference>
<dbReference type="InterPro" id="IPR018246">
    <property type="entry name" value="AP_endonuc_F2_Zn_BS"/>
</dbReference>
<protein>
    <recommendedName>
        <fullName evidence="7">Probable endonuclease 4</fullName>
        <ecNumber evidence="7">3.1.21.2</ecNumber>
    </recommendedName>
    <alternativeName>
        <fullName evidence="7">Endodeoxyribonuclease IV</fullName>
    </alternativeName>
    <alternativeName>
        <fullName evidence="7">Endonuclease IV</fullName>
    </alternativeName>
</protein>
<evidence type="ECO:0000256" key="5">
    <source>
        <dbReference type="ARBA" id="ARBA00022833"/>
    </source>
</evidence>
<evidence type="ECO:0000259" key="8">
    <source>
        <dbReference type="Pfam" id="PF01261"/>
    </source>
</evidence>
<gene>
    <name evidence="7" type="primary">nfo</name>
    <name evidence="9" type="ORF">X474_05940</name>
</gene>
<feature type="binding site" evidence="7">
    <location>
        <position position="224"/>
    </location>
    <ligand>
        <name>Zn(2+)</name>
        <dbReference type="ChEBI" id="CHEBI:29105"/>
        <label>3</label>
    </ligand>
</feature>
<evidence type="ECO:0000256" key="1">
    <source>
        <dbReference type="ARBA" id="ARBA00005340"/>
    </source>
</evidence>
<dbReference type="SUPFAM" id="SSF51658">
    <property type="entry name" value="Xylose isomerase-like"/>
    <property type="match status" value="1"/>
</dbReference>
<dbReference type="GO" id="GO:0008270">
    <property type="term" value="F:zinc ion binding"/>
    <property type="evidence" value="ECO:0007669"/>
    <property type="project" value="UniProtKB-UniRule"/>
</dbReference>
<evidence type="ECO:0000256" key="2">
    <source>
        <dbReference type="ARBA" id="ARBA00022723"/>
    </source>
</evidence>
<dbReference type="PANTHER" id="PTHR21445">
    <property type="entry name" value="ENDONUCLEASE IV ENDODEOXYRIBONUCLEASE IV"/>
    <property type="match status" value="1"/>
</dbReference>
<dbReference type="Gene3D" id="3.20.20.150">
    <property type="entry name" value="Divalent-metal-dependent TIM barrel enzymes"/>
    <property type="match status" value="1"/>
</dbReference>
<dbReference type="SMART" id="SM00518">
    <property type="entry name" value="AP2Ec"/>
    <property type="match status" value="1"/>
</dbReference>
<keyword evidence="5 7" id="KW-0862">Zinc</keyword>
<feature type="binding site" evidence="7">
    <location>
        <position position="177"/>
    </location>
    <ligand>
        <name>Zn(2+)</name>
        <dbReference type="ChEBI" id="CHEBI:29105"/>
        <label>3</label>
    </ligand>
</feature>
<proteinExistence type="inferred from homology"/>
<dbReference type="InParanoid" id="A0A0D2HXH9"/>
<dbReference type="GO" id="GO:0003677">
    <property type="term" value="F:DNA binding"/>
    <property type="evidence" value="ECO:0007669"/>
    <property type="project" value="InterPro"/>
</dbReference>
<dbReference type="GO" id="GO:0006284">
    <property type="term" value="P:base-excision repair"/>
    <property type="evidence" value="ECO:0007669"/>
    <property type="project" value="TreeGrafter"/>
</dbReference>
<dbReference type="InterPro" id="IPR001719">
    <property type="entry name" value="AP_endonuc_2"/>
</dbReference>
<feature type="binding site" evidence="7">
    <location>
        <position position="67"/>
    </location>
    <ligand>
        <name>Zn(2+)</name>
        <dbReference type="ChEBI" id="CHEBI:29105"/>
        <label>1</label>
    </ligand>
</feature>
<keyword evidence="7" id="KW-0540">Nuclease</keyword>
<evidence type="ECO:0000256" key="3">
    <source>
        <dbReference type="ARBA" id="ARBA00022763"/>
    </source>
</evidence>
<keyword evidence="2 7" id="KW-0479">Metal-binding</keyword>
<dbReference type="GO" id="GO:0008833">
    <property type="term" value="F:deoxyribonuclease IV (phage-T4-induced) activity"/>
    <property type="evidence" value="ECO:0007669"/>
    <property type="project" value="UniProtKB-UniRule"/>
</dbReference>
<dbReference type="Pfam" id="PF01261">
    <property type="entry name" value="AP_endonuc_2"/>
    <property type="match status" value="1"/>
</dbReference>
<feature type="binding site" evidence="7">
    <location>
        <position position="107"/>
    </location>
    <ligand>
        <name>Zn(2+)</name>
        <dbReference type="ChEBI" id="CHEBI:29105"/>
        <label>1</label>
    </ligand>
</feature>
<dbReference type="EC" id="3.1.21.2" evidence="7"/>
<dbReference type="InterPro" id="IPR036237">
    <property type="entry name" value="Xyl_isomerase-like_sf"/>
</dbReference>
<evidence type="ECO:0000256" key="7">
    <source>
        <dbReference type="HAMAP-Rule" id="MF_00152"/>
    </source>
</evidence>
<dbReference type="STRING" id="1429043.X474_05940"/>
<dbReference type="PANTHER" id="PTHR21445:SF0">
    <property type="entry name" value="APURINIC-APYRIMIDINIC ENDONUCLEASE"/>
    <property type="match status" value="1"/>
</dbReference>
<feature type="binding site" evidence="7">
    <location>
        <position position="226"/>
    </location>
    <ligand>
        <name>Zn(2+)</name>
        <dbReference type="ChEBI" id="CHEBI:29105"/>
        <label>3</label>
    </ligand>
</feature>
<sequence length="284" mass="30657">MLRFGFHLSIAGGCVKAARAAALLGTDCLQIFSGNPRGWKQKPITEPEAGEFRSEVSRAGLNPVVVHAPYLLNLASPDPQLWRRSWLGLAEQFKRAACLGAKAVVAHPGSRGEKSLKWGVRRVAEAVCRAYESSGGQVPCWLENTCGGGSLLGGDLSELAAMLKLIPQGGACLDTAHAWGQGYALDNQVNVAGFLDLVEDVLDFEQVKLWHFNDSKVELGSKRDVHTHLGQGFIGEKGFKALVSDSRLHQASAIMETPKENSLSDKQNLAFIRRLEALAACTPQ</sequence>
<feature type="binding site" evidence="7">
    <location>
        <position position="256"/>
    </location>
    <ligand>
        <name>Zn(2+)</name>
        <dbReference type="ChEBI" id="CHEBI:29105"/>
        <label>2</label>
    </ligand>
</feature>
<evidence type="ECO:0000256" key="4">
    <source>
        <dbReference type="ARBA" id="ARBA00022801"/>
    </source>
</evidence>
<dbReference type="GO" id="GO:0003906">
    <property type="term" value="F:DNA-(apurinic or apyrimidinic site) endonuclease activity"/>
    <property type="evidence" value="ECO:0007669"/>
    <property type="project" value="TreeGrafter"/>
</dbReference>
<feature type="binding site" evidence="7">
    <location>
        <position position="143"/>
    </location>
    <ligand>
        <name>Zn(2+)</name>
        <dbReference type="ChEBI" id="CHEBI:29105"/>
        <label>1</label>
    </ligand>
</feature>
<comment type="cofactor">
    <cofactor evidence="7">
        <name>Zn(2+)</name>
        <dbReference type="ChEBI" id="CHEBI:29105"/>
    </cofactor>
    <text evidence="7">Binds 3 Zn(2+) ions.</text>
</comment>
<dbReference type="PROSITE" id="PS51432">
    <property type="entry name" value="AP_NUCLEASE_F2_4"/>
    <property type="match status" value="1"/>
</dbReference>
<comment type="caution">
    <text evidence="9">The sequence shown here is derived from an EMBL/GenBank/DDBJ whole genome shotgun (WGS) entry which is preliminary data.</text>
</comment>
<dbReference type="GO" id="GO:0008081">
    <property type="term" value="F:phosphoric diester hydrolase activity"/>
    <property type="evidence" value="ECO:0007669"/>
    <property type="project" value="TreeGrafter"/>
</dbReference>
<organism evidence="9 10">
    <name type="scientific">Dethiosulfatarculus sandiegensis</name>
    <dbReference type="NCBI Taxonomy" id="1429043"/>
    <lineage>
        <taxon>Bacteria</taxon>
        <taxon>Pseudomonadati</taxon>
        <taxon>Thermodesulfobacteriota</taxon>
        <taxon>Desulfarculia</taxon>
        <taxon>Desulfarculales</taxon>
        <taxon>Desulfarculaceae</taxon>
        <taxon>Dethiosulfatarculus</taxon>
    </lineage>
</organism>
<feature type="domain" description="Xylose isomerase-like TIM barrel" evidence="8">
    <location>
        <begin position="19"/>
        <end position="273"/>
    </location>
</feature>
<evidence type="ECO:0000313" key="10">
    <source>
        <dbReference type="Proteomes" id="UP000032233"/>
    </source>
</evidence>
<comment type="similarity">
    <text evidence="1 7">Belongs to the AP endonuclease 2 family.</text>
</comment>
<evidence type="ECO:0000313" key="9">
    <source>
        <dbReference type="EMBL" id="KIX15003.1"/>
    </source>
</evidence>
<feature type="binding site" evidence="7">
    <location>
        <position position="211"/>
    </location>
    <ligand>
        <name>Zn(2+)</name>
        <dbReference type="ChEBI" id="CHEBI:29105"/>
        <label>2</label>
    </ligand>
</feature>